<organism evidence="7 8">
    <name type="scientific">Alistipes inops</name>
    <dbReference type="NCBI Taxonomy" id="1501391"/>
    <lineage>
        <taxon>Bacteria</taxon>
        <taxon>Pseudomonadati</taxon>
        <taxon>Bacteroidota</taxon>
        <taxon>Bacteroidia</taxon>
        <taxon>Bacteroidales</taxon>
        <taxon>Rikenellaceae</taxon>
        <taxon>Alistipes</taxon>
    </lineage>
</organism>
<feature type="transmembrane region" description="Helical" evidence="5">
    <location>
        <begin position="73"/>
        <end position="91"/>
    </location>
</feature>
<dbReference type="SUPFAM" id="SSF50182">
    <property type="entry name" value="Sm-like ribonucleoproteins"/>
    <property type="match status" value="1"/>
</dbReference>
<dbReference type="InterPro" id="IPR023408">
    <property type="entry name" value="MscS_beta-dom_sf"/>
</dbReference>
<reference evidence="7 8" key="1">
    <citation type="submission" date="2014-09" db="EMBL/GenBank/DDBJ databases">
        <title>Alistipes sp. 627, sp. nov., a novel member of the family Rikenellaceae isolated from human faeces.</title>
        <authorList>
            <person name="Shkoporov A.N."/>
            <person name="Chaplin A.V."/>
            <person name="Motuzova O.V."/>
            <person name="Kafarskaia L.I."/>
            <person name="Khokhlova E.V."/>
            <person name="Efimov B.A."/>
        </authorList>
    </citation>
    <scope>NUCLEOTIDE SEQUENCE [LARGE SCALE GENOMIC DNA]</scope>
    <source>
        <strain evidence="7 8">627</strain>
    </source>
</reference>
<dbReference type="EMBL" id="JRGF01000003">
    <property type="protein sequence ID" value="KHE42681.1"/>
    <property type="molecule type" value="Genomic_DNA"/>
</dbReference>
<evidence type="ECO:0000256" key="2">
    <source>
        <dbReference type="ARBA" id="ARBA00022692"/>
    </source>
</evidence>
<proteinExistence type="predicted"/>
<dbReference type="Pfam" id="PF00924">
    <property type="entry name" value="MS_channel_2nd"/>
    <property type="match status" value="1"/>
</dbReference>
<dbReference type="PANTHER" id="PTHR30414">
    <property type="entry name" value="MINICONDUCTANCE MECHANOSENSITIVE CHANNEL YBDG"/>
    <property type="match status" value="1"/>
</dbReference>
<feature type="transmembrane region" description="Helical" evidence="5">
    <location>
        <begin position="164"/>
        <end position="192"/>
    </location>
</feature>
<evidence type="ECO:0000313" key="8">
    <source>
        <dbReference type="Proteomes" id="UP000030889"/>
    </source>
</evidence>
<name>A0ABR4YKB1_9BACT</name>
<feature type="transmembrane region" description="Helical" evidence="5">
    <location>
        <begin position="103"/>
        <end position="124"/>
    </location>
</feature>
<keyword evidence="8" id="KW-1185">Reference proteome</keyword>
<keyword evidence="2 5" id="KW-0812">Transmembrane</keyword>
<dbReference type="Gene3D" id="2.30.30.60">
    <property type="match status" value="1"/>
</dbReference>
<evidence type="ECO:0000256" key="3">
    <source>
        <dbReference type="ARBA" id="ARBA00022989"/>
    </source>
</evidence>
<dbReference type="InterPro" id="IPR030192">
    <property type="entry name" value="YbdG"/>
</dbReference>
<gene>
    <name evidence="7" type="ORF">LG35_03600</name>
</gene>
<keyword evidence="3 5" id="KW-1133">Transmembrane helix</keyword>
<feature type="transmembrane region" description="Helical" evidence="5">
    <location>
        <begin position="20"/>
        <end position="41"/>
    </location>
</feature>
<comment type="caution">
    <text evidence="7">The sequence shown here is derived from an EMBL/GenBank/DDBJ whole genome shotgun (WGS) entry which is preliminary data.</text>
</comment>
<feature type="transmembrane region" description="Helical" evidence="5">
    <location>
        <begin position="136"/>
        <end position="158"/>
    </location>
</feature>
<sequence length="404" mass="45941">MNISGILERFGIQNERLIEVINVLFTMLVVSLIGWLAYVVAKKFLPKLIKKIAGATRQHWSEWLLDQRFFNRLALLIMPIVLRTGLSPIKWEHMATINRILDIWIVVAIALLVSAFMSGINRVYEKMASVRDKPVKIITQVITVVIWCAVALIIISIFTRESLAVLLGGLTAFAAVLMLVFQDTILGFVAGIQLSSNNMVRLGDWIVMPSRGVDGEVTEIGLTTVKVQNWDKTITTVPTHKLVSESFTNWRGMEESGGRRIKRSVNIDVSSIHYLSDAELATLGSSQLLRRYMEKKLAELAEYNANRASDLDERRLTNIGTFREYMEQWIESNPDINQDMTHMVRQLQPGPTGLPLEIYCFSAKQRWIDYENVQSDLFDHVYAVMPLFNLRAFQYSGEVAAQEQ</sequence>
<evidence type="ECO:0000256" key="5">
    <source>
        <dbReference type="SAM" id="Phobius"/>
    </source>
</evidence>
<dbReference type="InterPro" id="IPR006685">
    <property type="entry name" value="MscS_channel_2nd"/>
</dbReference>
<dbReference type="InterPro" id="IPR010920">
    <property type="entry name" value="LSM_dom_sf"/>
</dbReference>
<evidence type="ECO:0000256" key="1">
    <source>
        <dbReference type="ARBA" id="ARBA00004370"/>
    </source>
</evidence>
<feature type="domain" description="Mechanosensitive ion channel MscS" evidence="6">
    <location>
        <begin position="183"/>
        <end position="251"/>
    </location>
</feature>
<dbReference type="RefSeq" id="WP_022063267.1">
    <property type="nucleotide sequence ID" value="NZ_JRGF01000003.1"/>
</dbReference>
<evidence type="ECO:0000256" key="4">
    <source>
        <dbReference type="ARBA" id="ARBA00023136"/>
    </source>
</evidence>
<dbReference type="Proteomes" id="UP000030889">
    <property type="component" value="Unassembled WGS sequence"/>
</dbReference>
<dbReference type="PANTHER" id="PTHR30414:SF0">
    <property type="entry name" value="MINICONDUCTANCE MECHANOSENSITIVE CHANNEL YBDG"/>
    <property type="match status" value="1"/>
</dbReference>
<evidence type="ECO:0000259" key="6">
    <source>
        <dbReference type="Pfam" id="PF00924"/>
    </source>
</evidence>
<accession>A0ABR4YKB1</accession>
<comment type="subcellular location">
    <subcellularLocation>
        <location evidence="1">Membrane</location>
    </subcellularLocation>
</comment>
<protein>
    <submittedName>
        <fullName evidence="7">Mechanosensitive ion channel protein MscS</fullName>
    </submittedName>
</protein>
<keyword evidence="4 5" id="KW-0472">Membrane</keyword>
<evidence type="ECO:0000313" key="7">
    <source>
        <dbReference type="EMBL" id="KHE42681.1"/>
    </source>
</evidence>